<dbReference type="KEGG" id="emt:CPZ25_001690"/>
<sequence length="280" mass="30317">MKKIDVKYIRDTVAEMCIEANTVLTDDILKEMEVALAREKSPSAIAILETMIENFEVAEKKEIPICQDTGMAVVFVTMGQDLQITGGSLEDAIQDGVEKGYREGYLRKSVVDDPFIRNNTNTNTPAIIHYKVVPGDDLHIKVMPKGFGSENTSAMKMLKPSDGIKGVEEFVLETVEKGAPNACAPIIVGVGVGGTFEKAALLAKEALSRPIGVRNAKQHIQGLEEILIERCNNLGIGPMGLGGVNTVLSVNVDVFPTHIAGLPVAVNICCYVNRHVERTL</sequence>
<evidence type="ECO:0000256" key="2">
    <source>
        <dbReference type="ARBA" id="ARBA00022485"/>
    </source>
</evidence>
<proteinExistence type="inferred from homology"/>
<evidence type="ECO:0000256" key="5">
    <source>
        <dbReference type="ARBA" id="ARBA00023014"/>
    </source>
</evidence>
<dbReference type="NCBIfam" id="TIGR00722">
    <property type="entry name" value="ttdA_fumA_fumB"/>
    <property type="match status" value="1"/>
</dbReference>
<accession>A0A4P9C461</accession>
<keyword evidence="5" id="KW-0411">Iron-sulfur</keyword>
<dbReference type="NCBIfam" id="NF004885">
    <property type="entry name" value="PRK06246.1"/>
    <property type="match status" value="1"/>
</dbReference>
<evidence type="ECO:0000313" key="8">
    <source>
        <dbReference type="EMBL" id="QCT70073.1"/>
    </source>
</evidence>
<dbReference type="AlphaFoldDB" id="A0A4P9C461"/>
<evidence type="ECO:0000259" key="7">
    <source>
        <dbReference type="Pfam" id="PF05681"/>
    </source>
</evidence>
<feature type="domain" description="Fe-S hydro-lyase tartrate dehydratase alpha-type catalytic" evidence="7">
    <location>
        <begin position="11"/>
        <end position="277"/>
    </location>
</feature>
<dbReference type="Proteomes" id="UP000218387">
    <property type="component" value="Chromosome"/>
</dbReference>
<evidence type="ECO:0000256" key="3">
    <source>
        <dbReference type="ARBA" id="ARBA00022723"/>
    </source>
</evidence>
<dbReference type="GO" id="GO:0046872">
    <property type="term" value="F:metal ion binding"/>
    <property type="evidence" value="ECO:0007669"/>
    <property type="project" value="UniProtKB-KW"/>
</dbReference>
<name>A0A4P9C461_EUBML</name>
<evidence type="ECO:0000313" key="9">
    <source>
        <dbReference type="Proteomes" id="UP000218387"/>
    </source>
</evidence>
<reference evidence="8 9" key="1">
    <citation type="submission" date="2018-05" db="EMBL/GenBank/DDBJ databases">
        <title>Genome comparison of Eubacterium sp.</title>
        <authorList>
            <person name="Feng Y."/>
            <person name="Sanchez-Andrea I."/>
            <person name="Stams A.J.M."/>
            <person name="De Vos W.M."/>
        </authorList>
    </citation>
    <scope>NUCLEOTIDE SEQUENCE [LARGE SCALE GENOMIC DNA]</scope>
    <source>
        <strain evidence="8 9">YI</strain>
    </source>
</reference>
<comment type="similarity">
    <text evidence="1">Belongs to the class-I fumarase family.</text>
</comment>
<dbReference type="EMBL" id="CP029487">
    <property type="protein sequence ID" value="QCT70073.1"/>
    <property type="molecule type" value="Genomic_DNA"/>
</dbReference>
<dbReference type="InterPro" id="IPR051208">
    <property type="entry name" value="Class-I_Fumarase/Tartrate_DH"/>
</dbReference>
<keyword evidence="6" id="KW-0456">Lyase</keyword>
<evidence type="ECO:0000256" key="4">
    <source>
        <dbReference type="ARBA" id="ARBA00023004"/>
    </source>
</evidence>
<dbReference type="GO" id="GO:0051539">
    <property type="term" value="F:4 iron, 4 sulfur cluster binding"/>
    <property type="evidence" value="ECO:0007669"/>
    <property type="project" value="UniProtKB-KW"/>
</dbReference>
<keyword evidence="3" id="KW-0479">Metal-binding</keyword>
<organism evidence="8 9">
    <name type="scientific">Eubacterium maltosivorans</name>
    <dbReference type="NCBI Taxonomy" id="2041044"/>
    <lineage>
        <taxon>Bacteria</taxon>
        <taxon>Bacillati</taxon>
        <taxon>Bacillota</taxon>
        <taxon>Clostridia</taxon>
        <taxon>Eubacteriales</taxon>
        <taxon>Eubacteriaceae</taxon>
        <taxon>Eubacterium</taxon>
    </lineage>
</organism>
<protein>
    <submittedName>
        <fullName evidence="8">Fumarate hydratase</fullName>
    </submittedName>
</protein>
<dbReference type="Pfam" id="PF05681">
    <property type="entry name" value="Fumerase"/>
    <property type="match status" value="1"/>
</dbReference>
<dbReference type="RefSeq" id="WP_082669312.1">
    <property type="nucleotide sequence ID" value="NZ_CABJDW020000009.1"/>
</dbReference>
<dbReference type="GO" id="GO:0016829">
    <property type="term" value="F:lyase activity"/>
    <property type="evidence" value="ECO:0007669"/>
    <property type="project" value="UniProtKB-KW"/>
</dbReference>
<keyword evidence="4" id="KW-0408">Iron</keyword>
<dbReference type="PANTHER" id="PTHR30389:SF17">
    <property type="entry name" value="L(+)-TARTRATE DEHYDRATASE SUBUNIT ALPHA-RELATED"/>
    <property type="match status" value="1"/>
</dbReference>
<gene>
    <name evidence="8" type="ORF">CPZ25_001690</name>
</gene>
<dbReference type="PANTHER" id="PTHR30389">
    <property type="entry name" value="FUMARATE HYDRATASE-RELATED"/>
    <property type="match status" value="1"/>
</dbReference>
<dbReference type="InterPro" id="IPR004646">
    <property type="entry name" value="Fe-S_hydro-lyase_TtdA-typ_cat"/>
</dbReference>
<evidence type="ECO:0000256" key="1">
    <source>
        <dbReference type="ARBA" id="ARBA00008876"/>
    </source>
</evidence>
<evidence type="ECO:0000256" key="6">
    <source>
        <dbReference type="ARBA" id="ARBA00023239"/>
    </source>
</evidence>
<keyword evidence="9" id="KW-1185">Reference proteome</keyword>
<keyword evidence="2" id="KW-0004">4Fe-4S</keyword>